<evidence type="ECO:0000256" key="1">
    <source>
        <dbReference type="SAM" id="MobiDB-lite"/>
    </source>
</evidence>
<dbReference type="EMBL" id="ATHO01000119">
    <property type="protein sequence ID" value="EQB04654.1"/>
    <property type="molecule type" value="Genomic_DNA"/>
</dbReference>
<dbReference type="Proteomes" id="UP000015525">
    <property type="component" value="Unassembled WGS sequence"/>
</dbReference>
<accession>T0I4T4</accession>
<dbReference type="AlphaFoldDB" id="T0I4T4"/>
<organism evidence="2 3">
    <name type="scientific">Sphingobium quisquiliarum P25</name>
    <dbReference type="NCBI Taxonomy" id="1329909"/>
    <lineage>
        <taxon>Bacteria</taxon>
        <taxon>Pseudomonadati</taxon>
        <taxon>Pseudomonadota</taxon>
        <taxon>Alphaproteobacteria</taxon>
        <taxon>Sphingomonadales</taxon>
        <taxon>Sphingomonadaceae</taxon>
        <taxon>Sphingobium</taxon>
    </lineage>
</organism>
<dbReference type="Pfam" id="PF13730">
    <property type="entry name" value="HTH_36"/>
    <property type="match status" value="1"/>
</dbReference>
<comment type="caution">
    <text evidence="2">The sequence shown here is derived from an EMBL/GenBank/DDBJ whole genome shotgun (WGS) entry which is preliminary data.</text>
</comment>
<proteinExistence type="predicted"/>
<evidence type="ECO:0000313" key="2">
    <source>
        <dbReference type="EMBL" id="EQB04654.1"/>
    </source>
</evidence>
<evidence type="ECO:0008006" key="4">
    <source>
        <dbReference type="Google" id="ProtNLM"/>
    </source>
</evidence>
<name>T0I4T4_9SPHN</name>
<gene>
    <name evidence="2" type="ORF">L288_13410</name>
</gene>
<evidence type="ECO:0000313" key="3">
    <source>
        <dbReference type="Proteomes" id="UP000015525"/>
    </source>
</evidence>
<reference evidence="2 3" key="1">
    <citation type="journal article" date="2013" name="Genome Announc.">
        <title>Draft Genome Sequence of Sphingobium quisquiliarum Strain P25T, a Novel Hexachlorocyclohexane (HCH)-Degrading Bacterium Isolated from an HCH Dumpsite.</title>
        <authorList>
            <person name="Kumar Singh A."/>
            <person name="Sangwan N."/>
            <person name="Sharma A."/>
            <person name="Gupta V."/>
            <person name="Khurana J.P."/>
            <person name="Lal R."/>
        </authorList>
    </citation>
    <scope>NUCLEOTIDE SEQUENCE [LARGE SCALE GENOMIC DNA]</scope>
    <source>
        <strain evidence="2 3">P25</strain>
    </source>
</reference>
<feature type="region of interest" description="Disordered" evidence="1">
    <location>
        <begin position="237"/>
        <end position="262"/>
    </location>
</feature>
<dbReference type="PATRIC" id="fig|1329909.3.peg.2586"/>
<keyword evidence="3" id="KW-1185">Reference proteome</keyword>
<feature type="compositionally biased region" description="Polar residues" evidence="1">
    <location>
        <begin position="250"/>
        <end position="262"/>
    </location>
</feature>
<dbReference type="RefSeq" id="WP_021238853.1">
    <property type="nucleotide sequence ID" value="NZ_ATHO01000119.1"/>
</dbReference>
<sequence>MTFVQAAAPLNVPESVKRAMERARAEGKRRSISDFAGRRTGQPIRRHSHRFDRLAPQYRDKISKAEARKIVIAATMYDRTARENGKRVLGRTALQILEFLANLAAYSGRVEPSYRYIMEQVGCCKDSITRALKALHAHGFLEWVRRYIPTGKNEGPQVQQTTNAYRIKLPALAKRLLERKKETSPIPDDVEWEAIQRARAVEAMRSTLTMREQLAMDFDDPAMAELMARIWDGIQAKKRDPENAAESPLPSFNSMQSPMTRG</sequence>
<protein>
    <recommendedName>
        <fullName evidence="4">Replication protein A</fullName>
    </recommendedName>
</protein>